<comment type="similarity">
    <text evidence="1">Belongs to the glycosyl hydrolase 18 family. Chitinase class V subfamily.</text>
</comment>
<dbReference type="GO" id="GO:0008843">
    <property type="term" value="F:endochitinase activity"/>
    <property type="evidence" value="ECO:0007669"/>
    <property type="project" value="UniProtKB-EC"/>
</dbReference>
<dbReference type="InterPro" id="IPR011583">
    <property type="entry name" value="Chitinase_II/V-like_cat"/>
</dbReference>
<keyword evidence="5" id="KW-1185">Reference proteome</keyword>
<dbReference type="InterPro" id="IPR050314">
    <property type="entry name" value="Glycosyl_Hydrlase_18"/>
</dbReference>
<dbReference type="InterPro" id="IPR001223">
    <property type="entry name" value="Glyco_hydro18_cat"/>
</dbReference>
<dbReference type="InterPro" id="IPR029070">
    <property type="entry name" value="Chitinase_insertion_sf"/>
</dbReference>
<dbReference type="GO" id="GO:0008061">
    <property type="term" value="F:chitin binding"/>
    <property type="evidence" value="ECO:0007669"/>
    <property type="project" value="InterPro"/>
</dbReference>
<reference evidence="4 5" key="1">
    <citation type="submission" date="2015-04" db="EMBL/GenBank/DDBJ databases">
        <authorList>
            <person name="Syromyatnikov M.Y."/>
            <person name="Popov V.N."/>
        </authorList>
    </citation>
    <scope>NUCLEOTIDE SEQUENCE [LARGE SCALE GENOMIC DNA]</scope>
    <source>
        <strain evidence="4">WF-38-12</strain>
    </source>
</reference>
<dbReference type="PANTHER" id="PTHR11177:SF228">
    <property type="entry name" value="CHITINASE"/>
    <property type="match status" value="1"/>
</dbReference>
<dbReference type="GO" id="GO:0005975">
    <property type="term" value="P:carbohydrate metabolic process"/>
    <property type="evidence" value="ECO:0007669"/>
    <property type="project" value="InterPro"/>
</dbReference>
<name>A0A0U1LSU4_TALIS</name>
<dbReference type="EC" id="3.2.1.14" evidence="2"/>
<evidence type="ECO:0000256" key="2">
    <source>
        <dbReference type="ARBA" id="ARBA00012729"/>
    </source>
</evidence>
<evidence type="ECO:0000313" key="4">
    <source>
        <dbReference type="EMBL" id="CRG86458.1"/>
    </source>
</evidence>
<dbReference type="Proteomes" id="UP000054383">
    <property type="component" value="Unassembled WGS sequence"/>
</dbReference>
<dbReference type="SUPFAM" id="SSF51445">
    <property type="entry name" value="(Trans)glycosidases"/>
    <property type="match status" value="1"/>
</dbReference>
<sequence length="412" mass="45076">MYSFMTPSFAGPDVWPSLPPHPPLAGASSVNAPAFSPAPLEIPIFANAAYYPNWRIYKKQPPSTLRLGFVSHVFYAFAWVKEDGQVYLSDEWADSQMPVDGTEGCLRAFTQLKRQYPQMKVILSVGGGGKGSENFAKVARSPPAVEKFATSARALVDQFDLDGIDGMGPTHTHSLTHTRTFQQDAHNNTVDWEHPSNTQQGVDYIYLLAQLRTALPAPRYVLTSALPAGEWALKHINLAVAQQYVDLFMVMCYDFSGPWVDRSGHQAQLYTPAQPHSDAASISCQSAVTYFLSQGVHAKKILMGIPAYGRSFVGAQGLNQSYSGFGGEDGTFDYSELPRPGAKEVVDKTVGATYCVGDDGGFVSYDNTRTVEQKAKFVTSLGLGGLFYWHIAADKRGCDSLLETGYNTLHEL</sequence>
<dbReference type="PANTHER" id="PTHR11177">
    <property type="entry name" value="CHITINASE"/>
    <property type="match status" value="1"/>
</dbReference>
<dbReference type="STRING" id="28573.A0A0U1LSU4"/>
<organism evidence="4 5">
    <name type="scientific">Talaromyces islandicus</name>
    <name type="common">Penicillium islandicum</name>
    <dbReference type="NCBI Taxonomy" id="28573"/>
    <lineage>
        <taxon>Eukaryota</taxon>
        <taxon>Fungi</taxon>
        <taxon>Dikarya</taxon>
        <taxon>Ascomycota</taxon>
        <taxon>Pezizomycotina</taxon>
        <taxon>Eurotiomycetes</taxon>
        <taxon>Eurotiomycetidae</taxon>
        <taxon>Eurotiales</taxon>
        <taxon>Trichocomaceae</taxon>
        <taxon>Talaromyces</taxon>
        <taxon>Talaromyces sect. Islandici</taxon>
    </lineage>
</organism>
<dbReference type="EMBL" id="CVMT01000002">
    <property type="protein sequence ID" value="CRG86458.1"/>
    <property type="molecule type" value="Genomic_DNA"/>
</dbReference>
<proteinExistence type="inferred from homology"/>
<dbReference type="InterPro" id="IPR017853">
    <property type="entry name" value="GH"/>
</dbReference>
<evidence type="ECO:0000256" key="1">
    <source>
        <dbReference type="ARBA" id="ARBA00008682"/>
    </source>
</evidence>
<dbReference type="PROSITE" id="PS51910">
    <property type="entry name" value="GH18_2"/>
    <property type="match status" value="1"/>
</dbReference>
<accession>A0A0U1LSU4</accession>
<dbReference type="OMA" id="NPMTYDF"/>
<dbReference type="SMART" id="SM00636">
    <property type="entry name" value="Glyco_18"/>
    <property type="match status" value="1"/>
</dbReference>
<dbReference type="Gene3D" id="3.10.50.10">
    <property type="match status" value="1"/>
</dbReference>
<dbReference type="OrthoDB" id="76388at2759"/>
<evidence type="ECO:0000313" key="5">
    <source>
        <dbReference type="Proteomes" id="UP000054383"/>
    </source>
</evidence>
<feature type="domain" description="GH18" evidence="3">
    <location>
        <begin position="45"/>
        <end position="412"/>
    </location>
</feature>
<dbReference type="Gene3D" id="3.20.20.80">
    <property type="entry name" value="Glycosidases"/>
    <property type="match status" value="1"/>
</dbReference>
<gene>
    <name evidence="4" type="ORF">PISL3812_03464</name>
</gene>
<dbReference type="Pfam" id="PF00704">
    <property type="entry name" value="Glyco_hydro_18"/>
    <property type="match status" value="2"/>
</dbReference>
<evidence type="ECO:0000259" key="3">
    <source>
        <dbReference type="PROSITE" id="PS51910"/>
    </source>
</evidence>
<protein>
    <recommendedName>
        <fullName evidence="2">chitinase</fullName>
        <ecNumber evidence="2">3.2.1.14</ecNumber>
    </recommendedName>
</protein>
<dbReference type="GO" id="GO:0005576">
    <property type="term" value="C:extracellular region"/>
    <property type="evidence" value="ECO:0007669"/>
    <property type="project" value="TreeGrafter"/>
</dbReference>
<dbReference type="SUPFAM" id="SSF54556">
    <property type="entry name" value="Chitinase insertion domain"/>
    <property type="match status" value="1"/>
</dbReference>
<dbReference type="AlphaFoldDB" id="A0A0U1LSU4"/>
<dbReference type="GO" id="GO:0006032">
    <property type="term" value="P:chitin catabolic process"/>
    <property type="evidence" value="ECO:0007669"/>
    <property type="project" value="TreeGrafter"/>
</dbReference>